<name>A0A428ZF13_KIBAR</name>
<dbReference type="GO" id="GO:0016747">
    <property type="term" value="F:acyltransferase activity, transferring groups other than amino-acyl groups"/>
    <property type="evidence" value="ECO:0007669"/>
    <property type="project" value="InterPro"/>
</dbReference>
<dbReference type="Pfam" id="PF00583">
    <property type="entry name" value="Acetyltransf_1"/>
    <property type="match status" value="1"/>
</dbReference>
<proteinExistence type="predicted"/>
<reference evidence="2 3" key="1">
    <citation type="submission" date="2018-05" db="EMBL/GenBank/DDBJ databases">
        <title>Evolution of GPA BGCs.</title>
        <authorList>
            <person name="Waglechner N."/>
            <person name="Wright G.D."/>
        </authorList>
    </citation>
    <scope>NUCLEOTIDE SEQUENCE [LARGE SCALE GENOMIC DNA]</scope>
    <source>
        <strain evidence="2 3">A82846</strain>
    </source>
</reference>
<dbReference type="AlphaFoldDB" id="A0A428ZF13"/>
<evidence type="ECO:0000313" key="2">
    <source>
        <dbReference type="EMBL" id="RSM86558.1"/>
    </source>
</evidence>
<organism evidence="2 3">
    <name type="scientific">Kibdelosporangium aridum</name>
    <dbReference type="NCBI Taxonomy" id="2030"/>
    <lineage>
        <taxon>Bacteria</taxon>
        <taxon>Bacillati</taxon>
        <taxon>Actinomycetota</taxon>
        <taxon>Actinomycetes</taxon>
        <taxon>Pseudonocardiales</taxon>
        <taxon>Pseudonocardiaceae</taxon>
        <taxon>Kibdelosporangium</taxon>
    </lineage>
</organism>
<evidence type="ECO:0000259" key="1">
    <source>
        <dbReference type="PROSITE" id="PS51186"/>
    </source>
</evidence>
<dbReference type="Gene3D" id="3.40.630.30">
    <property type="match status" value="1"/>
</dbReference>
<comment type="caution">
    <text evidence="2">The sequence shown here is derived from an EMBL/GenBank/DDBJ whole genome shotgun (WGS) entry which is preliminary data.</text>
</comment>
<dbReference type="InterPro" id="IPR016181">
    <property type="entry name" value="Acyl_CoA_acyltransferase"/>
</dbReference>
<dbReference type="PROSITE" id="PS51186">
    <property type="entry name" value="GNAT"/>
    <property type="match status" value="1"/>
</dbReference>
<keyword evidence="2" id="KW-0808">Transferase</keyword>
<dbReference type="Proteomes" id="UP000287547">
    <property type="component" value="Unassembled WGS sequence"/>
</dbReference>
<dbReference type="RefSeq" id="WP_037270408.1">
    <property type="nucleotide sequence ID" value="NZ_QHKI01000008.1"/>
</dbReference>
<dbReference type="EMBL" id="QHKI01000008">
    <property type="protein sequence ID" value="RSM86558.1"/>
    <property type="molecule type" value="Genomic_DNA"/>
</dbReference>
<gene>
    <name evidence="2" type="ORF">DMH04_12955</name>
</gene>
<dbReference type="OrthoDB" id="3371202at2"/>
<sequence>MRIDSMDATQLGDLREPLHELYRQCFADPPWNEPQEMLDDYANVLAAHLDRPGLSGSVAVDDSGLLGVAYGWPMPPELPDDAFHHAVARVVPAERLVAPAVAVVELMVNPVSRGRGVGRALLDHFVRARAAWLVTHPDAPACRLYKSAGWQPSAQFKNQHGDRRVAYVLRSDGT</sequence>
<accession>A0A428ZF13</accession>
<feature type="domain" description="N-acetyltransferase" evidence="1">
    <location>
        <begin position="1"/>
        <end position="174"/>
    </location>
</feature>
<evidence type="ECO:0000313" key="3">
    <source>
        <dbReference type="Proteomes" id="UP000287547"/>
    </source>
</evidence>
<dbReference type="SUPFAM" id="SSF55729">
    <property type="entry name" value="Acyl-CoA N-acyltransferases (Nat)"/>
    <property type="match status" value="1"/>
</dbReference>
<dbReference type="InterPro" id="IPR000182">
    <property type="entry name" value="GNAT_dom"/>
</dbReference>
<protein>
    <submittedName>
        <fullName evidence="2">N-acetyltransferase</fullName>
    </submittedName>
</protein>